<keyword evidence="3" id="KW-1185">Reference proteome</keyword>
<dbReference type="EMBL" id="JAWDGP010001550">
    <property type="protein sequence ID" value="KAK3790258.1"/>
    <property type="molecule type" value="Genomic_DNA"/>
</dbReference>
<evidence type="ECO:0000313" key="2">
    <source>
        <dbReference type="EMBL" id="KAK3790258.1"/>
    </source>
</evidence>
<name>A0AAE1E2C1_9GAST</name>
<organism evidence="2 3">
    <name type="scientific">Elysia crispata</name>
    <name type="common">lettuce slug</name>
    <dbReference type="NCBI Taxonomy" id="231223"/>
    <lineage>
        <taxon>Eukaryota</taxon>
        <taxon>Metazoa</taxon>
        <taxon>Spiralia</taxon>
        <taxon>Lophotrochozoa</taxon>
        <taxon>Mollusca</taxon>
        <taxon>Gastropoda</taxon>
        <taxon>Heterobranchia</taxon>
        <taxon>Euthyneura</taxon>
        <taxon>Panpulmonata</taxon>
        <taxon>Sacoglossa</taxon>
        <taxon>Placobranchoidea</taxon>
        <taxon>Plakobranchidae</taxon>
        <taxon>Elysia</taxon>
    </lineage>
</organism>
<reference evidence="2" key="1">
    <citation type="journal article" date="2023" name="G3 (Bethesda)">
        <title>A reference genome for the long-term kleptoplast-retaining sea slug Elysia crispata morphotype clarki.</title>
        <authorList>
            <person name="Eastman K.E."/>
            <person name="Pendleton A.L."/>
            <person name="Shaikh M.A."/>
            <person name="Suttiyut T."/>
            <person name="Ogas R."/>
            <person name="Tomko P."/>
            <person name="Gavelis G."/>
            <person name="Widhalm J.R."/>
            <person name="Wisecaver J.H."/>
        </authorList>
    </citation>
    <scope>NUCLEOTIDE SEQUENCE</scope>
    <source>
        <strain evidence="2">ECLA1</strain>
    </source>
</reference>
<evidence type="ECO:0000256" key="1">
    <source>
        <dbReference type="SAM" id="MobiDB-lite"/>
    </source>
</evidence>
<dbReference type="Proteomes" id="UP001283361">
    <property type="component" value="Unassembled WGS sequence"/>
</dbReference>
<feature type="compositionally biased region" description="Basic and acidic residues" evidence="1">
    <location>
        <begin position="248"/>
        <end position="258"/>
    </location>
</feature>
<proteinExistence type="predicted"/>
<feature type="region of interest" description="Disordered" evidence="1">
    <location>
        <begin position="237"/>
        <end position="258"/>
    </location>
</feature>
<gene>
    <name evidence="2" type="ORF">RRG08_034821</name>
</gene>
<evidence type="ECO:0000313" key="3">
    <source>
        <dbReference type="Proteomes" id="UP001283361"/>
    </source>
</evidence>
<dbReference type="AlphaFoldDB" id="A0AAE1E2C1"/>
<protein>
    <submittedName>
        <fullName evidence="2">Uncharacterized protein</fullName>
    </submittedName>
</protein>
<sequence length="417" mass="45819">MAYNAAYVGAPSHLWSASGKPALGSHNLDARNSRPTKISSNALSPLPEETKRLQFSSENANNLLPYKWNGYSVVTTKADRRILNPWNDSFENSESISALQRDSMDDVPKTEQNIDTSMGYTGTLSAGESENADLYLSEFSESISQTTDTESHYTIPKILLEPPPSPSKESTRGITAEDLSHVPYRNGYLSTEFLYSDCCIGQHDLMISNDKPSLLPPTDSSVQLPCRYQRRLQEDLENCNVSEDDSKEPDVPHDDMSQREEDLGTALKWIRQEILEMKEQDKSLLKQFIELRASILQLRCLYDPDLQGSCSDVSSVGSGSTYSLNEPGGGMNYSSSISNNINKIHIKSSSNCNVLKSPHQLRRMLLTGGGDFSAVSGRGGSMFGSRGAGGGGAGMVSLSLPNSPRVARLRWRSDEII</sequence>
<accession>A0AAE1E2C1</accession>
<comment type="caution">
    <text evidence="2">The sequence shown here is derived from an EMBL/GenBank/DDBJ whole genome shotgun (WGS) entry which is preliminary data.</text>
</comment>